<comment type="caution">
    <text evidence="1">The sequence shown here is derived from an EMBL/GenBank/DDBJ whole genome shotgun (WGS) entry which is preliminary data.</text>
</comment>
<proteinExistence type="predicted"/>
<dbReference type="Proteomes" id="UP001165101">
    <property type="component" value="Unassembled WGS sequence"/>
</dbReference>
<evidence type="ECO:0000313" key="1">
    <source>
        <dbReference type="EMBL" id="GME92209.1"/>
    </source>
</evidence>
<evidence type="ECO:0000313" key="2">
    <source>
        <dbReference type="Proteomes" id="UP001165101"/>
    </source>
</evidence>
<reference evidence="1" key="1">
    <citation type="submission" date="2023-04" db="EMBL/GenBank/DDBJ databases">
        <title>Candida boidinii NBRC 1967.</title>
        <authorList>
            <person name="Ichikawa N."/>
            <person name="Sato H."/>
            <person name="Tonouchi N."/>
        </authorList>
    </citation>
    <scope>NUCLEOTIDE SEQUENCE</scope>
    <source>
        <strain evidence="1">NBRC 1967</strain>
    </source>
</reference>
<gene>
    <name evidence="1" type="ORF">Cboi01_000263600</name>
</gene>
<sequence length="417" mass="46945">MSSPQVLSTSENQLSPPPETEPLSPEITGGSVNSADSRDSQRSSTSSLNSVQNTISNDSSIKSFLENTVSNLDAIDEKIVKLPQFKDDTEFLECLTRLNKNNNLTELNNLEGKLMIDLSDENYRYEVIIENQRGSSMFGVQKYSDKILMHKLDPSKFQTLSGSRITSLNLYPLAGIDWKWSWDSWHALMISDVDQQGWLYSSLHFGGKKWKGFGSLGSFVRRRIWIRLREKIPRKQLITSNYFGCSRSTDNYFQSKTYENCNDELNDLPKIIHVSGRLDSDERKNYKGKKKLLSSANKLKNSKTTKISSSEVKEPFPTGSKGSSSPLSTIDTTPLELANTETANTDDTIYDMSPPQIITSDDIESAITTNSNTDLKNLALSNIRVTPEISITGAEEEFKLHKFDNEVNRKIHLLKNG</sequence>
<name>A0ACB5TNQ7_CANBO</name>
<keyword evidence="2" id="KW-1185">Reference proteome</keyword>
<dbReference type="EMBL" id="BSXV01001238">
    <property type="protein sequence ID" value="GME92209.1"/>
    <property type="molecule type" value="Genomic_DNA"/>
</dbReference>
<protein>
    <submittedName>
        <fullName evidence="1">Unnamed protein product</fullName>
    </submittedName>
</protein>
<accession>A0ACB5TNQ7</accession>
<organism evidence="1 2">
    <name type="scientific">Candida boidinii</name>
    <name type="common">Yeast</name>
    <dbReference type="NCBI Taxonomy" id="5477"/>
    <lineage>
        <taxon>Eukaryota</taxon>
        <taxon>Fungi</taxon>
        <taxon>Dikarya</taxon>
        <taxon>Ascomycota</taxon>
        <taxon>Saccharomycotina</taxon>
        <taxon>Pichiomycetes</taxon>
        <taxon>Pichiales</taxon>
        <taxon>Pichiaceae</taxon>
        <taxon>Ogataea</taxon>
        <taxon>Ogataea/Candida clade</taxon>
    </lineage>
</organism>